<dbReference type="Pfam" id="PF07690">
    <property type="entry name" value="MFS_1"/>
    <property type="match status" value="1"/>
</dbReference>
<keyword evidence="4 6" id="KW-1133">Transmembrane helix</keyword>
<dbReference type="Proteomes" id="UP000581206">
    <property type="component" value="Unassembled WGS sequence"/>
</dbReference>
<evidence type="ECO:0000256" key="5">
    <source>
        <dbReference type="ARBA" id="ARBA00023136"/>
    </source>
</evidence>
<reference evidence="7 8" key="1">
    <citation type="submission" date="2020-04" db="EMBL/GenBank/DDBJ databases">
        <title>MicrobeNet Type strains.</title>
        <authorList>
            <person name="Nicholson A.C."/>
        </authorList>
    </citation>
    <scope>NUCLEOTIDE SEQUENCE [LARGE SCALE GENOMIC DNA]</scope>
    <source>
        <strain evidence="7 8">ATCC BAA-788</strain>
    </source>
</reference>
<feature type="transmembrane region" description="Helical" evidence="6">
    <location>
        <begin position="59"/>
        <end position="83"/>
    </location>
</feature>
<evidence type="ECO:0000256" key="2">
    <source>
        <dbReference type="ARBA" id="ARBA00022475"/>
    </source>
</evidence>
<dbReference type="Gene3D" id="1.20.1250.20">
    <property type="entry name" value="MFS general substrate transporter like domains"/>
    <property type="match status" value="1"/>
</dbReference>
<dbReference type="AlphaFoldDB" id="A0A7X6R0L6"/>
<feature type="transmembrane region" description="Helical" evidence="6">
    <location>
        <begin position="230"/>
        <end position="254"/>
    </location>
</feature>
<keyword evidence="5 6" id="KW-0472">Membrane</keyword>
<name>A0A7X6R0L6_9CELL</name>
<sequence length="421" mass="43298">MRACALLQPCKDARVLTALAVPTYRRLFSAQVISLAGTGLTTVALGLLAYDLAGARAGLVLGTVFAIKMLAYVTVAPVAAAVVHAAPPRAVLVAADLVRVVVVLGLPLVSSVWQVYVLVLVLQAASAVHTPAYQAALPQVLQDERRYTEALSLSRMSEDLEMVLSPLLAAGLLLVVPSSDLFVGTAVGFAVSALLVARLRLGRPVVLADDVAPFTERARRGIAQMLRTPALRAVLALNMAVAAGGAFVLVQYVVVARETYSRGEGAAALLMAALGAGSIIVALLLPRALEALPERALMLRGGGLLVVATAAVAAAVQIRGTGGLVLVGALFLLVGAGWAAAETPVGRIITRTTQEQDQPAVFAAQFSLSHACWLITYPLAGWIGSRGLGTAALVLAALSAAALLATAALWPAQDRAARVAG</sequence>
<feature type="transmembrane region" description="Helical" evidence="6">
    <location>
        <begin position="181"/>
        <end position="199"/>
    </location>
</feature>
<feature type="transmembrane region" description="Helical" evidence="6">
    <location>
        <begin position="389"/>
        <end position="410"/>
    </location>
</feature>
<feature type="transmembrane region" description="Helical" evidence="6">
    <location>
        <begin position="32"/>
        <end position="53"/>
    </location>
</feature>
<dbReference type="InterPro" id="IPR011701">
    <property type="entry name" value="MFS"/>
</dbReference>
<protein>
    <submittedName>
        <fullName evidence="7">MFS transporter</fullName>
    </submittedName>
</protein>
<evidence type="ECO:0000256" key="6">
    <source>
        <dbReference type="SAM" id="Phobius"/>
    </source>
</evidence>
<gene>
    <name evidence="7" type="ORF">HGA03_17025</name>
</gene>
<feature type="transmembrane region" description="Helical" evidence="6">
    <location>
        <begin position="266"/>
        <end position="285"/>
    </location>
</feature>
<keyword evidence="8" id="KW-1185">Reference proteome</keyword>
<organism evidence="7 8">
    <name type="scientific">Cellulomonas denverensis</name>
    <dbReference type="NCBI Taxonomy" id="264297"/>
    <lineage>
        <taxon>Bacteria</taxon>
        <taxon>Bacillati</taxon>
        <taxon>Actinomycetota</taxon>
        <taxon>Actinomycetes</taxon>
        <taxon>Micrococcales</taxon>
        <taxon>Cellulomonadaceae</taxon>
        <taxon>Cellulomonas</taxon>
    </lineage>
</organism>
<dbReference type="PANTHER" id="PTHR23513:SF6">
    <property type="entry name" value="MAJOR FACILITATOR SUPERFAMILY ASSOCIATED DOMAIN-CONTAINING PROTEIN"/>
    <property type="match status" value="1"/>
</dbReference>
<feature type="transmembrane region" description="Helical" evidence="6">
    <location>
        <begin position="362"/>
        <end position="383"/>
    </location>
</feature>
<dbReference type="SUPFAM" id="SSF103473">
    <property type="entry name" value="MFS general substrate transporter"/>
    <property type="match status" value="1"/>
</dbReference>
<dbReference type="PANTHER" id="PTHR23513">
    <property type="entry name" value="INTEGRAL MEMBRANE EFFLUX PROTEIN-RELATED"/>
    <property type="match status" value="1"/>
</dbReference>
<accession>A0A7X6R0L6</accession>
<feature type="transmembrane region" description="Helical" evidence="6">
    <location>
        <begin position="297"/>
        <end position="316"/>
    </location>
</feature>
<evidence type="ECO:0000256" key="1">
    <source>
        <dbReference type="ARBA" id="ARBA00004651"/>
    </source>
</evidence>
<feature type="transmembrane region" description="Helical" evidence="6">
    <location>
        <begin position="322"/>
        <end position="341"/>
    </location>
</feature>
<evidence type="ECO:0000313" key="7">
    <source>
        <dbReference type="EMBL" id="NKY24368.1"/>
    </source>
</evidence>
<evidence type="ECO:0000256" key="3">
    <source>
        <dbReference type="ARBA" id="ARBA00022692"/>
    </source>
</evidence>
<evidence type="ECO:0000256" key="4">
    <source>
        <dbReference type="ARBA" id="ARBA00022989"/>
    </source>
</evidence>
<dbReference type="EMBL" id="JAAXOX010000014">
    <property type="protein sequence ID" value="NKY24368.1"/>
    <property type="molecule type" value="Genomic_DNA"/>
</dbReference>
<proteinExistence type="predicted"/>
<comment type="caution">
    <text evidence="7">The sequence shown here is derived from an EMBL/GenBank/DDBJ whole genome shotgun (WGS) entry which is preliminary data.</text>
</comment>
<dbReference type="GO" id="GO:0022857">
    <property type="term" value="F:transmembrane transporter activity"/>
    <property type="evidence" value="ECO:0007669"/>
    <property type="project" value="InterPro"/>
</dbReference>
<keyword evidence="2" id="KW-1003">Cell membrane</keyword>
<keyword evidence="3 6" id="KW-0812">Transmembrane</keyword>
<dbReference type="InterPro" id="IPR036259">
    <property type="entry name" value="MFS_trans_sf"/>
</dbReference>
<dbReference type="GO" id="GO:0005886">
    <property type="term" value="C:plasma membrane"/>
    <property type="evidence" value="ECO:0007669"/>
    <property type="project" value="UniProtKB-SubCell"/>
</dbReference>
<comment type="subcellular location">
    <subcellularLocation>
        <location evidence="1">Cell membrane</location>
        <topology evidence="1">Multi-pass membrane protein</topology>
    </subcellularLocation>
</comment>
<evidence type="ECO:0000313" key="8">
    <source>
        <dbReference type="Proteomes" id="UP000581206"/>
    </source>
</evidence>